<comment type="caution">
    <text evidence="2">The sequence shown here is derived from an EMBL/GenBank/DDBJ whole genome shotgun (WGS) entry which is preliminary data.</text>
</comment>
<sequence length="324" mass="35010">MGLPIVFNGNVFPAGYIANNNSYDAPGEFTALKLTPEAYTLTGTVSSVGDLVRMTNVKNGLSFDLYATGYDNSGKILFNNSKYLSGIAVLVSNTPLEVGQYIAFAENKLGDYVVRCFVSGTRISVERGSIPVELLRIGEKARLASGGVRTITWIGHREIKAEVGMLSADQQPVRVRAGAFGDNLPARDLFLSPGHPVLIGADADNKGGVLVPVMCLINGTSITRQPRMKVTYWHVELDRHDILLAEGLPAESYIDGGDRAFFAEASDHSLHNPDYVPPGWMGRCRPVAVDGSVIEAERSRLDAIFSGSLSVQCGWDACDIWEIA</sequence>
<dbReference type="Proteomes" id="UP001596237">
    <property type="component" value="Unassembled WGS sequence"/>
</dbReference>
<dbReference type="Pfam" id="PF13403">
    <property type="entry name" value="Hint_2"/>
    <property type="match status" value="1"/>
</dbReference>
<evidence type="ECO:0000313" key="3">
    <source>
        <dbReference type="Proteomes" id="UP001596237"/>
    </source>
</evidence>
<feature type="domain" description="Hedgehog/Intein (Hint)" evidence="1">
    <location>
        <begin position="116"/>
        <end position="256"/>
    </location>
</feature>
<accession>A0ABW1WI59</accession>
<dbReference type="InterPro" id="IPR036844">
    <property type="entry name" value="Hint_dom_sf"/>
</dbReference>
<proteinExistence type="predicted"/>
<gene>
    <name evidence="2" type="ORF">ACFQDP_00790</name>
</gene>
<dbReference type="RefSeq" id="WP_378738275.1">
    <property type="nucleotide sequence ID" value="NZ_JBHSTT010000006.1"/>
</dbReference>
<dbReference type="SUPFAM" id="SSF51294">
    <property type="entry name" value="Hedgehog/intein (Hint) domain"/>
    <property type="match status" value="1"/>
</dbReference>
<keyword evidence="3" id="KW-1185">Reference proteome</keyword>
<protein>
    <submittedName>
        <fullName evidence="2">Hint domain-containing protein</fullName>
    </submittedName>
</protein>
<evidence type="ECO:0000259" key="1">
    <source>
        <dbReference type="Pfam" id="PF13403"/>
    </source>
</evidence>
<dbReference type="EMBL" id="JBHSTT010000006">
    <property type="protein sequence ID" value="MFC6387894.1"/>
    <property type="molecule type" value="Genomic_DNA"/>
</dbReference>
<organism evidence="2 3">
    <name type="scientific">Methylorubrum zatmanii</name>
    <dbReference type="NCBI Taxonomy" id="29429"/>
    <lineage>
        <taxon>Bacteria</taxon>
        <taxon>Pseudomonadati</taxon>
        <taxon>Pseudomonadota</taxon>
        <taxon>Alphaproteobacteria</taxon>
        <taxon>Hyphomicrobiales</taxon>
        <taxon>Methylobacteriaceae</taxon>
        <taxon>Methylorubrum</taxon>
    </lineage>
</organism>
<evidence type="ECO:0000313" key="2">
    <source>
        <dbReference type="EMBL" id="MFC6387894.1"/>
    </source>
</evidence>
<reference evidence="3" key="1">
    <citation type="journal article" date="2019" name="Int. J. Syst. Evol. Microbiol.">
        <title>The Global Catalogue of Microorganisms (GCM) 10K type strain sequencing project: providing services to taxonomists for standard genome sequencing and annotation.</title>
        <authorList>
            <consortium name="The Broad Institute Genomics Platform"/>
            <consortium name="The Broad Institute Genome Sequencing Center for Infectious Disease"/>
            <person name="Wu L."/>
            <person name="Ma J."/>
        </authorList>
    </citation>
    <scope>NUCLEOTIDE SEQUENCE [LARGE SCALE GENOMIC DNA]</scope>
    <source>
        <strain evidence="3">CCUG 36916</strain>
    </source>
</reference>
<name>A0ABW1WI59_9HYPH</name>
<dbReference type="InterPro" id="IPR028992">
    <property type="entry name" value="Hedgehog/Intein_dom"/>
</dbReference>